<dbReference type="AlphaFoldDB" id="A0AAN8EZ82"/>
<evidence type="ECO:0000256" key="3">
    <source>
        <dbReference type="PROSITE-ProRule" id="PRU00023"/>
    </source>
</evidence>
<evidence type="ECO:0000313" key="5">
    <source>
        <dbReference type="Proteomes" id="UP001331761"/>
    </source>
</evidence>
<dbReference type="SMART" id="SM00248">
    <property type="entry name" value="ANK"/>
    <property type="match status" value="2"/>
</dbReference>
<dbReference type="PANTHER" id="PTHR24171:SF9">
    <property type="entry name" value="ANKYRIN REPEAT DOMAIN-CONTAINING PROTEIN 39"/>
    <property type="match status" value="1"/>
</dbReference>
<sequence length="114" mass="12393">MCSEAFSKSGFVQFSSGACRLFSVDRPMKEKENELFAAIESKDFEKATELIQSGVNINCHDASGMSLLSACAYRGSLQLVQLCIEKGANVNDKEHSQGYTPLMFGALSGRPDIC</sequence>
<keyword evidence="5" id="KW-1185">Reference proteome</keyword>
<accession>A0AAN8EZ82</accession>
<keyword evidence="2 3" id="KW-0040">ANK repeat</keyword>
<comment type="caution">
    <text evidence="4">The sequence shown here is derived from an EMBL/GenBank/DDBJ whole genome shotgun (WGS) entry which is preliminary data.</text>
</comment>
<feature type="non-terminal residue" evidence="4">
    <location>
        <position position="114"/>
    </location>
</feature>
<dbReference type="EMBL" id="WIXE01019474">
    <property type="protein sequence ID" value="KAK5969990.1"/>
    <property type="molecule type" value="Genomic_DNA"/>
</dbReference>
<keyword evidence="1" id="KW-0677">Repeat</keyword>
<feature type="repeat" description="ANK" evidence="3">
    <location>
        <begin position="63"/>
        <end position="95"/>
    </location>
</feature>
<dbReference type="SUPFAM" id="SSF48403">
    <property type="entry name" value="Ankyrin repeat"/>
    <property type="match status" value="1"/>
</dbReference>
<dbReference type="Pfam" id="PF12796">
    <property type="entry name" value="Ank_2"/>
    <property type="match status" value="1"/>
</dbReference>
<evidence type="ECO:0000256" key="1">
    <source>
        <dbReference type="ARBA" id="ARBA00022737"/>
    </source>
</evidence>
<dbReference type="Proteomes" id="UP001331761">
    <property type="component" value="Unassembled WGS sequence"/>
</dbReference>
<dbReference type="InterPro" id="IPR002110">
    <property type="entry name" value="Ankyrin_rpt"/>
</dbReference>
<reference evidence="4 5" key="1">
    <citation type="submission" date="2019-10" db="EMBL/GenBank/DDBJ databases">
        <title>Assembly and Annotation for the nematode Trichostrongylus colubriformis.</title>
        <authorList>
            <person name="Martin J."/>
        </authorList>
    </citation>
    <scope>NUCLEOTIDE SEQUENCE [LARGE SCALE GENOMIC DNA]</scope>
    <source>
        <strain evidence="4">G859</strain>
        <tissue evidence="4">Whole worm</tissue>
    </source>
</reference>
<protein>
    <submittedName>
        <fullName evidence="4">Ankyrin repeat protein</fullName>
    </submittedName>
</protein>
<dbReference type="Gene3D" id="1.25.40.20">
    <property type="entry name" value="Ankyrin repeat-containing domain"/>
    <property type="match status" value="1"/>
</dbReference>
<name>A0AAN8EZ82_TRICO</name>
<dbReference type="InterPro" id="IPR036770">
    <property type="entry name" value="Ankyrin_rpt-contain_sf"/>
</dbReference>
<dbReference type="PROSITE" id="PS50088">
    <property type="entry name" value="ANK_REPEAT"/>
    <property type="match status" value="1"/>
</dbReference>
<evidence type="ECO:0000313" key="4">
    <source>
        <dbReference type="EMBL" id="KAK5969990.1"/>
    </source>
</evidence>
<gene>
    <name evidence="4" type="ORF">GCK32_012946</name>
</gene>
<evidence type="ECO:0000256" key="2">
    <source>
        <dbReference type="ARBA" id="ARBA00023043"/>
    </source>
</evidence>
<organism evidence="4 5">
    <name type="scientific">Trichostrongylus colubriformis</name>
    <name type="common">Black scour worm</name>
    <dbReference type="NCBI Taxonomy" id="6319"/>
    <lineage>
        <taxon>Eukaryota</taxon>
        <taxon>Metazoa</taxon>
        <taxon>Ecdysozoa</taxon>
        <taxon>Nematoda</taxon>
        <taxon>Chromadorea</taxon>
        <taxon>Rhabditida</taxon>
        <taxon>Rhabditina</taxon>
        <taxon>Rhabditomorpha</taxon>
        <taxon>Strongyloidea</taxon>
        <taxon>Trichostrongylidae</taxon>
        <taxon>Trichostrongylus</taxon>
    </lineage>
</organism>
<proteinExistence type="predicted"/>
<dbReference type="PANTHER" id="PTHR24171">
    <property type="entry name" value="ANKYRIN REPEAT DOMAIN-CONTAINING PROTEIN 39-RELATED"/>
    <property type="match status" value="1"/>
</dbReference>